<dbReference type="Proteomes" id="UP000323393">
    <property type="component" value="Unassembled WGS sequence"/>
</dbReference>
<organism evidence="2 4">
    <name type="scientific">Sutcliffiella horikoshii</name>
    <dbReference type="NCBI Taxonomy" id="79883"/>
    <lineage>
        <taxon>Bacteria</taxon>
        <taxon>Bacillati</taxon>
        <taxon>Bacillota</taxon>
        <taxon>Bacilli</taxon>
        <taxon>Bacillales</taxon>
        <taxon>Bacillaceae</taxon>
        <taxon>Sutcliffiella</taxon>
    </lineage>
</organism>
<evidence type="ECO:0000313" key="2">
    <source>
        <dbReference type="EMBL" id="TYS59797.1"/>
    </source>
</evidence>
<reference evidence="2 4" key="2">
    <citation type="submission" date="2019-08" db="EMBL/GenBank/DDBJ databases">
        <title>Bacillus genomes from the desert of Cuatro Cienegas, Coahuila.</title>
        <authorList>
            <person name="Olmedo-Alvarez G."/>
        </authorList>
    </citation>
    <scope>NUCLEOTIDE SEQUENCE [LARGE SCALE GENOMIC DNA]</scope>
    <source>
        <strain evidence="2 4">CH88_3T</strain>
    </source>
</reference>
<name>A0A1Y0CTT7_9BACI</name>
<evidence type="ECO:0000313" key="3">
    <source>
        <dbReference type="Proteomes" id="UP000195573"/>
    </source>
</evidence>
<evidence type="ECO:0000313" key="1">
    <source>
        <dbReference type="EMBL" id="ART78275.1"/>
    </source>
</evidence>
<dbReference type="EMBL" id="VTEU01000002">
    <property type="protein sequence ID" value="TYS59797.1"/>
    <property type="molecule type" value="Genomic_DNA"/>
</dbReference>
<dbReference type="AlphaFoldDB" id="A0A1Y0CTT7"/>
<evidence type="ECO:0000313" key="4">
    <source>
        <dbReference type="Proteomes" id="UP000323393"/>
    </source>
</evidence>
<dbReference type="EMBL" id="CP020880">
    <property type="protein sequence ID" value="ART78275.1"/>
    <property type="molecule type" value="Genomic_DNA"/>
</dbReference>
<accession>A0A1Y0CTT7</accession>
<dbReference type="Proteomes" id="UP000195573">
    <property type="component" value="Chromosome"/>
</dbReference>
<dbReference type="KEGG" id="bhk:B4U37_20460"/>
<gene>
    <name evidence="1" type="ORF">B4U37_20460</name>
    <name evidence="2" type="ORF">FZC74_06480</name>
</gene>
<protein>
    <submittedName>
        <fullName evidence="2">Uncharacterized protein</fullName>
    </submittedName>
</protein>
<reference evidence="1 3" key="1">
    <citation type="submission" date="2017-04" db="EMBL/GenBank/DDBJ databases">
        <title>Complete Genome Sequence of the Bacillus horikoshii 20a strain from Cuatro Cienegas, Coahuila, Mexico.</title>
        <authorList>
            <person name="Zarza E."/>
            <person name="Alcaraz L.D."/>
            <person name="Aguilar-Salinas B."/>
            <person name="Islas A."/>
            <person name="Olmedo-Alvarez G."/>
        </authorList>
    </citation>
    <scope>NUCLEOTIDE SEQUENCE [LARGE SCALE GENOMIC DNA]</scope>
    <source>
        <strain evidence="1 3">20a</strain>
    </source>
</reference>
<keyword evidence="3" id="KW-1185">Reference proteome</keyword>
<dbReference type="GeneID" id="96740774"/>
<proteinExistence type="predicted"/>
<sequence>MRSFTCNIEAFRIGEMKSAFNHISIPIVFEILVGGRWMTGKVFYHHYHRTISYDSNLSQLINLCTAEKKEEIRQAFVKFVEEKTNRGLTLARPHQEDGAIMEA</sequence>
<dbReference type="RefSeq" id="WP_088019748.1">
    <property type="nucleotide sequence ID" value="NZ_CP020880.1"/>
</dbReference>